<feature type="domain" description="TonB-dependent receptor-like beta-barrel" evidence="12">
    <location>
        <begin position="303"/>
        <end position="673"/>
    </location>
</feature>
<evidence type="ECO:0000256" key="4">
    <source>
        <dbReference type="ARBA" id="ARBA00022692"/>
    </source>
</evidence>
<evidence type="ECO:0000256" key="10">
    <source>
        <dbReference type="PROSITE-ProRule" id="PRU01360"/>
    </source>
</evidence>
<name>A0A6N9TKY9_DISTH</name>
<dbReference type="GO" id="GO:0015344">
    <property type="term" value="F:siderophore uptake transmembrane transporter activity"/>
    <property type="evidence" value="ECO:0007669"/>
    <property type="project" value="TreeGrafter"/>
</dbReference>
<evidence type="ECO:0000256" key="7">
    <source>
        <dbReference type="ARBA" id="ARBA00023136"/>
    </source>
</evidence>
<dbReference type="AlphaFoldDB" id="A0A6N9TKY9"/>
<dbReference type="CDD" id="cd01347">
    <property type="entry name" value="ligand_gated_channel"/>
    <property type="match status" value="1"/>
</dbReference>
<keyword evidence="6 11" id="KW-0798">TonB box</keyword>
<dbReference type="Gene3D" id="2.40.170.20">
    <property type="entry name" value="TonB-dependent receptor, beta-barrel domain"/>
    <property type="match status" value="1"/>
</dbReference>
<keyword evidence="9 10" id="KW-0998">Cell outer membrane</keyword>
<dbReference type="InterPro" id="IPR039426">
    <property type="entry name" value="TonB-dep_rcpt-like"/>
</dbReference>
<gene>
    <name evidence="14" type="ORF">G3N55_03590</name>
</gene>
<dbReference type="Proteomes" id="UP000469346">
    <property type="component" value="Unassembled WGS sequence"/>
</dbReference>
<keyword evidence="3 10" id="KW-1134">Transmembrane beta strand</keyword>
<dbReference type="PANTHER" id="PTHR30069">
    <property type="entry name" value="TONB-DEPENDENT OUTER MEMBRANE RECEPTOR"/>
    <property type="match status" value="1"/>
</dbReference>
<proteinExistence type="inferred from homology"/>
<comment type="similarity">
    <text evidence="10 11">Belongs to the TonB-dependent receptor family.</text>
</comment>
<organism evidence="14 15">
    <name type="scientific">Dissulfurirhabdus thermomarina</name>
    <dbReference type="NCBI Taxonomy" id="1765737"/>
    <lineage>
        <taxon>Bacteria</taxon>
        <taxon>Deltaproteobacteria</taxon>
        <taxon>Dissulfurirhabdaceae</taxon>
        <taxon>Dissulfurirhabdus</taxon>
    </lineage>
</organism>
<evidence type="ECO:0000256" key="2">
    <source>
        <dbReference type="ARBA" id="ARBA00022448"/>
    </source>
</evidence>
<evidence type="ECO:0000259" key="12">
    <source>
        <dbReference type="Pfam" id="PF00593"/>
    </source>
</evidence>
<evidence type="ECO:0000313" key="14">
    <source>
        <dbReference type="EMBL" id="NDY41931.1"/>
    </source>
</evidence>
<keyword evidence="15" id="KW-1185">Reference proteome</keyword>
<reference evidence="14 15" key="1">
    <citation type="submission" date="2020-02" db="EMBL/GenBank/DDBJ databases">
        <title>Comparative genomics of sulfur disproportionating microorganisms.</title>
        <authorList>
            <person name="Ward L.M."/>
            <person name="Bertran E."/>
            <person name="Johnston D.T."/>
        </authorList>
    </citation>
    <scope>NUCLEOTIDE SEQUENCE [LARGE SCALE GENOMIC DNA]</scope>
    <source>
        <strain evidence="14 15">DSM 100025</strain>
    </source>
</reference>
<dbReference type="InterPro" id="IPR012910">
    <property type="entry name" value="Plug_dom"/>
</dbReference>
<dbReference type="PANTHER" id="PTHR30069:SF29">
    <property type="entry name" value="HEMOGLOBIN AND HEMOGLOBIN-HAPTOGLOBIN-BINDING PROTEIN 1-RELATED"/>
    <property type="match status" value="1"/>
</dbReference>
<dbReference type="Pfam" id="PF07715">
    <property type="entry name" value="Plug"/>
    <property type="match status" value="1"/>
</dbReference>
<evidence type="ECO:0000256" key="8">
    <source>
        <dbReference type="ARBA" id="ARBA00023170"/>
    </source>
</evidence>
<dbReference type="SUPFAM" id="SSF56935">
    <property type="entry name" value="Porins"/>
    <property type="match status" value="1"/>
</dbReference>
<dbReference type="PROSITE" id="PS52016">
    <property type="entry name" value="TONB_DEPENDENT_REC_3"/>
    <property type="match status" value="1"/>
</dbReference>
<dbReference type="GO" id="GO:0044718">
    <property type="term" value="P:siderophore transmembrane transport"/>
    <property type="evidence" value="ECO:0007669"/>
    <property type="project" value="TreeGrafter"/>
</dbReference>
<dbReference type="RefSeq" id="WP_163298083.1">
    <property type="nucleotide sequence ID" value="NZ_JAAGRR010000025.1"/>
</dbReference>
<protein>
    <submittedName>
        <fullName evidence="14">TonB-dependent receptor</fullName>
    </submittedName>
</protein>
<dbReference type="InterPro" id="IPR037066">
    <property type="entry name" value="Plug_dom_sf"/>
</dbReference>
<dbReference type="Gene3D" id="2.170.130.10">
    <property type="entry name" value="TonB-dependent receptor, plug domain"/>
    <property type="match status" value="1"/>
</dbReference>
<accession>A0A6N9TKY9</accession>
<evidence type="ECO:0000256" key="11">
    <source>
        <dbReference type="RuleBase" id="RU003357"/>
    </source>
</evidence>
<feature type="domain" description="TonB-dependent receptor plug" evidence="13">
    <location>
        <begin position="56"/>
        <end position="165"/>
    </location>
</feature>
<dbReference type="EMBL" id="JAAGRR010000025">
    <property type="protein sequence ID" value="NDY41931.1"/>
    <property type="molecule type" value="Genomic_DNA"/>
</dbReference>
<comment type="subcellular location">
    <subcellularLocation>
        <location evidence="1 10">Cell outer membrane</location>
        <topology evidence="1 10">Multi-pass membrane protein</topology>
    </subcellularLocation>
</comment>
<evidence type="ECO:0000256" key="3">
    <source>
        <dbReference type="ARBA" id="ARBA00022452"/>
    </source>
</evidence>
<evidence type="ECO:0000256" key="1">
    <source>
        <dbReference type="ARBA" id="ARBA00004571"/>
    </source>
</evidence>
<comment type="caution">
    <text evidence="14">The sequence shown here is derived from an EMBL/GenBank/DDBJ whole genome shotgun (WGS) entry which is preliminary data.</text>
</comment>
<keyword evidence="5" id="KW-0732">Signal</keyword>
<keyword evidence="8 14" id="KW-0675">Receptor</keyword>
<keyword evidence="4 10" id="KW-0812">Transmembrane</keyword>
<evidence type="ECO:0000259" key="13">
    <source>
        <dbReference type="Pfam" id="PF07715"/>
    </source>
</evidence>
<keyword evidence="7 10" id="KW-0472">Membrane</keyword>
<dbReference type="GO" id="GO:0009279">
    <property type="term" value="C:cell outer membrane"/>
    <property type="evidence" value="ECO:0007669"/>
    <property type="project" value="UniProtKB-SubCell"/>
</dbReference>
<evidence type="ECO:0000313" key="15">
    <source>
        <dbReference type="Proteomes" id="UP000469346"/>
    </source>
</evidence>
<evidence type="ECO:0000256" key="6">
    <source>
        <dbReference type="ARBA" id="ARBA00023077"/>
    </source>
</evidence>
<dbReference type="InterPro" id="IPR036942">
    <property type="entry name" value="Beta-barrel_TonB_sf"/>
</dbReference>
<dbReference type="InterPro" id="IPR000531">
    <property type="entry name" value="Beta-barrel_TonB"/>
</dbReference>
<dbReference type="Pfam" id="PF00593">
    <property type="entry name" value="TonB_dep_Rec_b-barrel"/>
    <property type="match status" value="1"/>
</dbReference>
<sequence>MALATRWTWRLLLMVGLAVVWCAPTVGAEESGLEDLLMFYRPEDLIITATRTLKRVEDAPAMATVVTADEIQRMGARTLADVVERVPGFGVSITNIGNRVFEVRGIKSYHGEKILLMVDGHRVNDGWHGGAAWTFNRMPVDNVERIEFIRGPGSALYGENAFAGVINVITKHFVPLGDVAPAKHLMEPQRFVTAYGGTEDTGGGSCYAGDADRNWAVTAYAHHFHTNGQDQTVPADILSLNPAVAGYSLAPGHTDDRLDQQDADLWLQYKELTWRTRYLQKHQGPYIGITDVLEPDSRRLSKSLFTELSWENIPLLGPHYIVKAYLDHQEMDNLWVGGPPGYLGLPQFGNGVRAEVKGKFETFGLEGQVDFHPFQGHTLSVGATYRRQHQFDIEQYANYDPRNSIITPLPGGFQDVSSFSNWASRSDHWDYDWAIFLQEEWQIMKALDLVAGVRHDHYKNFGSTTNPRVGMVWKLMENWQVKALYGEAFRAPSFIEQFNTNNPVFIGNPNLDPEKVRTTELGVIGPLWGAHVEATLFYSRYKDLIIQGPKPSLTTAAQYVNKGAAEVQGFELSAAKRVMLGVTVSGNYAYQYTRDEERGGRIPYVPAHRGNIMLDWKVLDNVFVNGRLYFCGKRYREKGDPRDELPGFATVDLSLLFRNVGIKRLDFWVKASNLLDQDYKDPAPVATISRDYPRNGRAILATVEYTF</sequence>
<evidence type="ECO:0000256" key="5">
    <source>
        <dbReference type="ARBA" id="ARBA00022729"/>
    </source>
</evidence>
<keyword evidence="2 10" id="KW-0813">Transport</keyword>
<evidence type="ECO:0000256" key="9">
    <source>
        <dbReference type="ARBA" id="ARBA00023237"/>
    </source>
</evidence>